<dbReference type="Gene3D" id="3.40.50.300">
    <property type="entry name" value="P-loop containing nucleotide triphosphate hydrolases"/>
    <property type="match status" value="2"/>
</dbReference>
<dbReference type="PANTHER" id="PTHR47960">
    <property type="entry name" value="DEAD-BOX ATP-DEPENDENT RNA HELICASE 50"/>
    <property type="match status" value="1"/>
</dbReference>
<sequence length="542" mass="61081">ETGEGYQRITVPQCVQETAKGYQRIMVPQHVQETAEGYQRITVPQRMMERLHRHNLRIEKEKALKKRQNLSSLMITTKRREFQFYRGQKFDVFDPKQLASHGWKHRQCGDDHFTILCHAPNPAVVADDGIFSFKDMELHEKLQLFLASQKLDSPTEIQKLVIPVLRGGQHVICAAETGSGKTFAYMLPMVHNILQQRDSGIYQRDITGSPACIVLVPTHDLASQLRDVCVKMADFTELKPFICTDVRKMIYLKDTGHDILISTPALVKRFIKHKAVNLSRVISVVVDEADTLMDDSFSADTLSVLRSLQVGGSAPTDDVQVNEGVQVVLVSATFPRGLDGTLGNILPLHSVSQLTTKALHRLMPHVPQKFMKMKPKDKLPTIVEMLKSKPDVTFMVFCNTTRSCFWLSQTLAEVGVDNSCVSGDMTAEDRQKALKAFSSRKSKVIVCTDILSRGMDIQNVDHVVNFDFPCHMSDYIHRAGRVGRVGAVQTGQVTSFISRPHEVDLVWKIEVAARQKTELQNVNANIKQSYPHRPPKQTARTE</sequence>
<dbReference type="GO" id="GO:0004386">
    <property type="term" value="F:helicase activity"/>
    <property type="evidence" value="ECO:0007669"/>
    <property type="project" value="UniProtKB-KW"/>
</dbReference>
<evidence type="ECO:0000259" key="5">
    <source>
        <dbReference type="PROSITE" id="PS51192"/>
    </source>
</evidence>
<dbReference type="EMBL" id="JAIWYP010000003">
    <property type="protein sequence ID" value="KAH3856859.1"/>
    <property type="molecule type" value="Genomic_DNA"/>
</dbReference>
<dbReference type="Proteomes" id="UP000828390">
    <property type="component" value="Unassembled WGS sequence"/>
</dbReference>
<evidence type="ECO:0000256" key="2">
    <source>
        <dbReference type="ARBA" id="ARBA00022801"/>
    </source>
</evidence>
<name>A0A9D4R6K1_DREPO</name>
<evidence type="ECO:0008006" key="9">
    <source>
        <dbReference type="Google" id="ProtNLM"/>
    </source>
</evidence>
<keyword evidence="4" id="KW-0067">ATP-binding</keyword>
<dbReference type="SMART" id="SM00487">
    <property type="entry name" value="DEXDc"/>
    <property type="match status" value="1"/>
</dbReference>
<reference evidence="7" key="2">
    <citation type="submission" date="2020-11" db="EMBL/GenBank/DDBJ databases">
        <authorList>
            <person name="McCartney M.A."/>
            <person name="Auch B."/>
            <person name="Kono T."/>
            <person name="Mallez S."/>
            <person name="Becker A."/>
            <person name="Gohl D.M."/>
            <person name="Silverstein K.A.T."/>
            <person name="Koren S."/>
            <person name="Bechman K.B."/>
            <person name="Herman A."/>
            <person name="Abrahante J.E."/>
            <person name="Garbe J."/>
        </authorList>
    </citation>
    <scope>NUCLEOTIDE SEQUENCE</scope>
    <source>
        <strain evidence="7">Duluth1</strain>
        <tissue evidence="7">Whole animal</tissue>
    </source>
</reference>
<dbReference type="Pfam" id="PF00271">
    <property type="entry name" value="Helicase_C"/>
    <property type="match status" value="1"/>
</dbReference>
<gene>
    <name evidence="7" type="ORF">DPMN_099454</name>
</gene>
<dbReference type="CDD" id="cd18787">
    <property type="entry name" value="SF2_C_DEAD"/>
    <property type="match status" value="1"/>
</dbReference>
<dbReference type="InterPro" id="IPR027417">
    <property type="entry name" value="P-loop_NTPase"/>
</dbReference>
<evidence type="ECO:0000256" key="1">
    <source>
        <dbReference type="ARBA" id="ARBA00022741"/>
    </source>
</evidence>
<feature type="domain" description="Helicase ATP-binding" evidence="5">
    <location>
        <begin position="162"/>
        <end position="352"/>
    </location>
</feature>
<keyword evidence="8" id="KW-1185">Reference proteome</keyword>
<dbReference type="SMART" id="SM00490">
    <property type="entry name" value="HELICc"/>
    <property type="match status" value="1"/>
</dbReference>
<dbReference type="GO" id="GO:0016787">
    <property type="term" value="F:hydrolase activity"/>
    <property type="evidence" value="ECO:0007669"/>
    <property type="project" value="UniProtKB-KW"/>
</dbReference>
<organism evidence="7 8">
    <name type="scientific">Dreissena polymorpha</name>
    <name type="common">Zebra mussel</name>
    <name type="synonym">Mytilus polymorpha</name>
    <dbReference type="NCBI Taxonomy" id="45954"/>
    <lineage>
        <taxon>Eukaryota</taxon>
        <taxon>Metazoa</taxon>
        <taxon>Spiralia</taxon>
        <taxon>Lophotrochozoa</taxon>
        <taxon>Mollusca</taxon>
        <taxon>Bivalvia</taxon>
        <taxon>Autobranchia</taxon>
        <taxon>Heteroconchia</taxon>
        <taxon>Euheterodonta</taxon>
        <taxon>Imparidentia</taxon>
        <taxon>Neoheterodontei</taxon>
        <taxon>Myida</taxon>
        <taxon>Dreissenoidea</taxon>
        <taxon>Dreissenidae</taxon>
        <taxon>Dreissena</taxon>
    </lineage>
</organism>
<evidence type="ECO:0000313" key="8">
    <source>
        <dbReference type="Proteomes" id="UP000828390"/>
    </source>
</evidence>
<feature type="non-terminal residue" evidence="7">
    <location>
        <position position="542"/>
    </location>
</feature>
<evidence type="ECO:0000256" key="4">
    <source>
        <dbReference type="ARBA" id="ARBA00022840"/>
    </source>
</evidence>
<evidence type="ECO:0000256" key="3">
    <source>
        <dbReference type="ARBA" id="ARBA00022806"/>
    </source>
</evidence>
<proteinExistence type="predicted"/>
<dbReference type="InterPro" id="IPR001650">
    <property type="entry name" value="Helicase_C-like"/>
</dbReference>
<dbReference type="PROSITE" id="PS51192">
    <property type="entry name" value="HELICASE_ATP_BIND_1"/>
    <property type="match status" value="1"/>
</dbReference>
<dbReference type="InterPro" id="IPR011545">
    <property type="entry name" value="DEAD/DEAH_box_helicase_dom"/>
</dbReference>
<feature type="domain" description="Helicase C-terminal" evidence="6">
    <location>
        <begin position="378"/>
        <end position="530"/>
    </location>
</feature>
<keyword evidence="2" id="KW-0378">Hydrolase</keyword>
<dbReference type="Pfam" id="PF00270">
    <property type="entry name" value="DEAD"/>
    <property type="match status" value="1"/>
</dbReference>
<accession>A0A9D4R6K1</accession>
<protein>
    <recommendedName>
        <fullName evidence="9">RNA helicase</fullName>
    </recommendedName>
</protein>
<comment type="caution">
    <text evidence="7">The sequence shown here is derived from an EMBL/GenBank/DDBJ whole genome shotgun (WGS) entry which is preliminary data.</text>
</comment>
<keyword evidence="1" id="KW-0547">Nucleotide-binding</keyword>
<evidence type="ECO:0000313" key="7">
    <source>
        <dbReference type="EMBL" id="KAH3856859.1"/>
    </source>
</evidence>
<dbReference type="InterPro" id="IPR014001">
    <property type="entry name" value="Helicase_ATP-bd"/>
</dbReference>
<dbReference type="GO" id="GO:0005524">
    <property type="term" value="F:ATP binding"/>
    <property type="evidence" value="ECO:0007669"/>
    <property type="project" value="UniProtKB-KW"/>
</dbReference>
<dbReference type="SUPFAM" id="SSF52540">
    <property type="entry name" value="P-loop containing nucleoside triphosphate hydrolases"/>
    <property type="match status" value="1"/>
</dbReference>
<dbReference type="AlphaFoldDB" id="A0A9D4R6K1"/>
<dbReference type="GO" id="GO:0003676">
    <property type="term" value="F:nucleic acid binding"/>
    <property type="evidence" value="ECO:0007669"/>
    <property type="project" value="InterPro"/>
</dbReference>
<reference evidence="7" key="1">
    <citation type="journal article" date="2019" name="bioRxiv">
        <title>The Genome of the Zebra Mussel, Dreissena polymorpha: A Resource for Invasive Species Research.</title>
        <authorList>
            <person name="McCartney M.A."/>
            <person name="Auch B."/>
            <person name="Kono T."/>
            <person name="Mallez S."/>
            <person name="Zhang Y."/>
            <person name="Obille A."/>
            <person name="Becker A."/>
            <person name="Abrahante J.E."/>
            <person name="Garbe J."/>
            <person name="Badalamenti J.P."/>
            <person name="Herman A."/>
            <person name="Mangelson H."/>
            <person name="Liachko I."/>
            <person name="Sullivan S."/>
            <person name="Sone E.D."/>
            <person name="Koren S."/>
            <person name="Silverstein K.A.T."/>
            <person name="Beckman K.B."/>
            <person name="Gohl D.M."/>
        </authorList>
    </citation>
    <scope>NUCLEOTIDE SEQUENCE</scope>
    <source>
        <strain evidence="7">Duluth1</strain>
        <tissue evidence="7">Whole animal</tissue>
    </source>
</reference>
<keyword evidence="3" id="KW-0347">Helicase</keyword>
<evidence type="ECO:0000259" key="6">
    <source>
        <dbReference type="PROSITE" id="PS51194"/>
    </source>
</evidence>
<dbReference type="PROSITE" id="PS51194">
    <property type="entry name" value="HELICASE_CTER"/>
    <property type="match status" value="1"/>
</dbReference>